<evidence type="ECO:0000313" key="4">
    <source>
        <dbReference type="Proteomes" id="UP000060602"/>
    </source>
</evidence>
<protein>
    <submittedName>
        <fullName evidence="3">KfrA protein</fullName>
    </submittedName>
</protein>
<organism evidence="3 4">
    <name type="scientific">Alcaligenes xylosoxydans xylosoxydans</name>
    <name type="common">Achromobacter xylosoxidans</name>
    <dbReference type="NCBI Taxonomy" id="85698"/>
    <lineage>
        <taxon>Bacteria</taxon>
        <taxon>Pseudomonadati</taxon>
        <taxon>Pseudomonadota</taxon>
        <taxon>Betaproteobacteria</taxon>
        <taxon>Burkholderiales</taxon>
        <taxon>Alcaligenaceae</taxon>
        <taxon>Achromobacter</taxon>
    </lineage>
</organism>
<dbReference type="InterPro" id="IPR021104">
    <property type="entry name" value="KfrA_DNA-bd_N"/>
</dbReference>
<sequence>MTPQAPQIPADVRERIIAAATDLFEQSGRETMPTVDAVRRAARVDMNAASAVMKEWRRAQTAQAAPVAVAVPEVVQQASSAAVATIWQQAQELANESLRSAQAAWETERAELDAMRQELAEAFERQAGELEATTAELTAEKAAAEKLAQELTAVRQELAAASERAATAEARAGELRTELDRAHEDADQARRALADQQKAGQAVAAQLDQVREELATVRAKADAEREAHQEQRKAAAVEAQRMAERLTAAQAERDQAAKATAQAREEAARMAGQLDTLKEQSAALLARITPPAAEAKPATRKKPGGE</sequence>
<evidence type="ECO:0000256" key="1">
    <source>
        <dbReference type="SAM" id="MobiDB-lite"/>
    </source>
</evidence>
<accession>A0A120LGM4</accession>
<reference evidence="4" key="1">
    <citation type="submission" date="2015-12" db="EMBL/GenBank/DDBJ databases">
        <title>FDA dAtabase for Regulatory Grade micrObial Sequences (FDA-ARGOS): Supporting development and validation of Infectious Disease Dx tests.</title>
        <authorList>
            <person name="Case J."/>
            <person name="Tallon L."/>
            <person name="Sadzewicz L."/>
            <person name="Sengamalay N."/>
            <person name="Ott S."/>
            <person name="Godinez A."/>
            <person name="Nagaraj S."/>
            <person name="Nadendla S."/>
            <person name="Sichtig H."/>
        </authorList>
    </citation>
    <scope>NUCLEOTIDE SEQUENCE [LARGE SCALE GENOMIC DNA]</scope>
    <source>
        <strain evidence="4">FDAARGOS_147</strain>
        <plasmid evidence="4">Plasmid</plasmid>
    </source>
</reference>
<dbReference type="EMBL" id="CP014059">
    <property type="protein sequence ID" value="AMG34593.1"/>
    <property type="molecule type" value="Genomic_DNA"/>
</dbReference>
<dbReference type="Proteomes" id="UP000060602">
    <property type="component" value="Plasmid unnamed"/>
</dbReference>
<keyword evidence="3" id="KW-0614">Plasmid</keyword>
<dbReference type="RefSeq" id="WP_061070723.1">
    <property type="nucleotide sequence ID" value="NZ_CP014059.2"/>
</dbReference>
<gene>
    <name evidence="3" type="ORF">AL504_00035</name>
</gene>
<evidence type="ECO:0000313" key="3">
    <source>
        <dbReference type="EMBL" id="AMG34593.1"/>
    </source>
</evidence>
<name>A0A120LGM4_ALCXX</name>
<feature type="region of interest" description="Disordered" evidence="1">
    <location>
        <begin position="249"/>
        <end position="306"/>
    </location>
</feature>
<geneLocation type="plasmid" evidence="3">
    <name>unnamed</name>
</geneLocation>
<evidence type="ECO:0000259" key="2">
    <source>
        <dbReference type="Pfam" id="PF11740"/>
    </source>
</evidence>
<proteinExistence type="predicted"/>
<dbReference type="Pfam" id="PF11740">
    <property type="entry name" value="KfrA_N"/>
    <property type="match status" value="1"/>
</dbReference>
<dbReference type="AlphaFoldDB" id="A0A120LGM4"/>
<feature type="domain" description="KfrA N-terminal DNA-binding" evidence="2">
    <location>
        <begin position="13"/>
        <end position="126"/>
    </location>
</feature>